<keyword evidence="11" id="KW-1185">Reference proteome</keyword>
<dbReference type="Gene3D" id="3.30.300.30">
    <property type="match status" value="1"/>
</dbReference>
<keyword evidence="2 10" id="KW-0436">Ligase</keyword>
<dbReference type="PANTHER" id="PTHR43859">
    <property type="entry name" value="ACYL-ACTIVATING ENZYME"/>
    <property type="match status" value="1"/>
</dbReference>
<organism evidence="10 11">
    <name type="scientific">Sphingobium subterraneum</name>
    <dbReference type="NCBI Taxonomy" id="627688"/>
    <lineage>
        <taxon>Bacteria</taxon>
        <taxon>Pseudomonadati</taxon>
        <taxon>Pseudomonadota</taxon>
        <taxon>Alphaproteobacteria</taxon>
        <taxon>Sphingomonadales</taxon>
        <taxon>Sphingomonadaceae</taxon>
        <taxon>Sphingobium</taxon>
    </lineage>
</organism>
<evidence type="ECO:0000256" key="7">
    <source>
        <dbReference type="ARBA" id="ARBA00067668"/>
    </source>
</evidence>
<reference evidence="10 11" key="1">
    <citation type="submission" date="2020-08" db="EMBL/GenBank/DDBJ databases">
        <title>Genomic Encyclopedia of Type Strains, Phase IV (KMG-IV): sequencing the most valuable type-strain genomes for metagenomic binning, comparative biology and taxonomic classification.</title>
        <authorList>
            <person name="Goeker M."/>
        </authorList>
    </citation>
    <scope>NUCLEOTIDE SEQUENCE [LARGE SCALE GENOMIC DNA]</scope>
    <source>
        <strain evidence="10 11">DSM 102255</strain>
    </source>
</reference>
<keyword evidence="4" id="KW-0443">Lipid metabolism</keyword>
<evidence type="ECO:0000259" key="9">
    <source>
        <dbReference type="Pfam" id="PF13193"/>
    </source>
</evidence>
<evidence type="ECO:0000256" key="4">
    <source>
        <dbReference type="ARBA" id="ARBA00023098"/>
    </source>
</evidence>
<dbReference type="InterPro" id="IPR045851">
    <property type="entry name" value="AMP-bd_C_sf"/>
</dbReference>
<dbReference type="EMBL" id="JACIJP010000001">
    <property type="protein sequence ID" value="MBB6123011.1"/>
    <property type="molecule type" value="Genomic_DNA"/>
</dbReference>
<dbReference type="EC" id="6.2.1.44" evidence="6"/>
<dbReference type="AlphaFoldDB" id="A0A841J430"/>
<protein>
    <recommendedName>
        <fullName evidence="7">3-methylmercaptopropionyl-CoA ligase</fullName>
        <ecNumber evidence="6">6.2.1.44</ecNumber>
    </recommendedName>
</protein>
<keyword evidence="3" id="KW-0276">Fatty acid metabolism</keyword>
<proteinExistence type="inferred from homology"/>
<feature type="domain" description="AMP-binding enzyme C-terminal" evidence="9">
    <location>
        <begin position="449"/>
        <end position="524"/>
    </location>
</feature>
<evidence type="ECO:0000256" key="2">
    <source>
        <dbReference type="ARBA" id="ARBA00022598"/>
    </source>
</evidence>
<dbReference type="CDD" id="cd12119">
    <property type="entry name" value="ttLC_FACS_AlkK_like"/>
    <property type="match status" value="1"/>
</dbReference>
<dbReference type="GO" id="GO:0016874">
    <property type="term" value="F:ligase activity"/>
    <property type="evidence" value="ECO:0007669"/>
    <property type="project" value="UniProtKB-KW"/>
</dbReference>
<dbReference type="NCBIfam" id="NF004837">
    <property type="entry name" value="PRK06187.1"/>
    <property type="match status" value="1"/>
</dbReference>
<dbReference type="Proteomes" id="UP000552700">
    <property type="component" value="Unassembled WGS sequence"/>
</dbReference>
<dbReference type="SUPFAM" id="SSF56801">
    <property type="entry name" value="Acetyl-CoA synthetase-like"/>
    <property type="match status" value="1"/>
</dbReference>
<accession>A0A841J430</accession>
<evidence type="ECO:0000313" key="11">
    <source>
        <dbReference type="Proteomes" id="UP000552700"/>
    </source>
</evidence>
<name>A0A841J430_9SPHN</name>
<comment type="catalytic activity">
    <reaction evidence="5">
        <text>3-(methylsulfanyl)propanoate + ATP + CoA = 3-(methylsulfanyl)propanoyl-CoA + AMP + diphosphate</text>
        <dbReference type="Rhea" id="RHEA:43052"/>
        <dbReference type="ChEBI" id="CHEBI:30616"/>
        <dbReference type="ChEBI" id="CHEBI:33019"/>
        <dbReference type="ChEBI" id="CHEBI:49016"/>
        <dbReference type="ChEBI" id="CHEBI:57287"/>
        <dbReference type="ChEBI" id="CHEBI:82815"/>
        <dbReference type="ChEBI" id="CHEBI:456215"/>
        <dbReference type="EC" id="6.2.1.44"/>
    </reaction>
    <physiologicalReaction direction="left-to-right" evidence="5">
        <dbReference type="Rhea" id="RHEA:43053"/>
    </physiologicalReaction>
</comment>
<evidence type="ECO:0000256" key="1">
    <source>
        <dbReference type="ARBA" id="ARBA00006432"/>
    </source>
</evidence>
<dbReference type="InterPro" id="IPR025110">
    <property type="entry name" value="AMP-bd_C"/>
</dbReference>
<comment type="similarity">
    <text evidence="1">Belongs to the ATP-dependent AMP-binding enzyme family.</text>
</comment>
<feature type="domain" description="AMP-dependent synthetase/ligase" evidence="8">
    <location>
        <begin position="28"/>
        <end position="400"/>
    </location>
</feature>
<dbReference type="Pfam" id="PF00501">
    <property type="entry name" value="AMP-binding"/>
    <property type="match status" value="1"/>
</dbReference>
<dbReference type="InterPro" id="IPR000873">
    <property type="entry name" value="AMP-dep_synth/lig_dom"/>
</dbReference>
<evidence type="ECO:0000313" key="10">
    <source>
        <dbReference type="EMBL" id="MBB6123011.1"/>
    </source>
</evidence>
<gene>
    <name evidence="10" type="ORF">FHS92_000718</name>
</gene>
<dbReference type="FunFam" id="3.30.300.30:FF:000008">
    <property type="entry name" value="2,3-dihydroxybenzoate-AMP ligase"/>
    <property type="match status" value="1"/>
</dbReference>
<dbReference type="Pfam" id="PF13193">
    <property type="entry name" value="AMP-binding_C"/>
    <property type="match status" value="1"/>
</dbReference>
<dbReference type="PANTHER" id="PTHR43859:SF4">
    <property type="entry name" value="BUTANOATE--COA LIGASE AAE1-RELATED"/>
    <property type="match status" value="1"/>
</dbReference>
<dbReference type="Gene3D" id="3.40.50.12780">
    <property type="entry name" value="N-terminal domain of ligase-like"/>
    <property type="match status" value="1"/>
</dbReference>
<dbReference type="GO" id="GO:0006631">
    <property type="term" value="P:fatty acid metabolic process"/>
    <property type="evidence" value="ECO:0007669"/>
    <property type="project" value="UniProtKB-KW"/>
</dbReference>
<dbReference type="InterPro" id="IPR020845">
    <property type="entry name" value="AMP-binding_CS"/>
</dbReference>
<dbReference type="InterPro" id="IPR042099">
    <property type="entry name" value="ANL_N_sf"/>
</dbReference>
<dbReference type="RefSeq" id="WP_184077580.1">
    <property type="nucleotide sequence ID" value="NZ_JACIJP010000001.1"/>
</dbReference>
<sequence>MLGLMQKGQLTVDGLLCHAARWYAHTDVVWNDSDAVRHRTTYAESLARAKQVSNALLSVGVGLGDRIGTLGWNSAQHFEAWYGIVGIGAVCHTLNPRLLADQLAYLVGHAGNRVIFADRACLPILEAILPRCPSVEHVVIFDAEDVVAIPGSSVPVHGFASWIAPFDTECLWGDFDEQTAAGLCYTSGTTGDPKGVLYSHRSNYLHSLITCQADGLDLSARDTVLLLVPMYHANAWGLVYSAPMVGAKLVLPGQRVDGATLYDLIESEGVTFAAGVPTVWQGLLNYCRETGKKITTLKRAMVAGSVCPEIIIRQFLEHGVEVLHAWGMTEASPLATISAPDTVVAALPLDERIRYTLKQGRTLPGIDIKLTDEDGGRVPHDGTSPGRLHIKGETIVGRYFGREDINILDDEGYFDTGDIATIDERGYMQVTDRAKDVIKSGGEWISSAELENIALGHPKAALCAVIGIPHPKWDERPLLLIKLREGHDATPDEILAYLDGKIAKWWTPDEVRFIDDIPLGATGKIDKKVLRERYSSLRFA</sequence>
<evidence type="ECO:0000256" key="3">
    <source>
        <dbReference type="ARBA" id="ARBA00022832"/>
    </source>
</evidence>
<evidence type="ECO:0000256" key="5">
    <source>
        <dbReference type="ARBA" id="ARBA00051915"/>
    </source>
</evidence>
<dbReference type="PROSITE" id="PS00455">
    <property type="entry name" value="AMP_BINDING"/>
    <property type="match status" value="1"/>
</dbReference>
<comment type="caution">
    <text evidence="10">The sequence shown here is derived from an EMBL/GenBank/DDBJ whole genome shotgun (WGS) entry which is preliminary data.</text>
</comment>
<evidence type="ECO:0000259" key="8">
    <source>
        <dbReference type="Pfam" id="PF00501"/>
    </source>
</evidence>
<evidence type="ECO:0000256" key="6">
    <source>
        <dbReference type="ARBA" id="ARBA00066616"/>
    </source>
</evidence>